<dbReference type="AlphaFoldDB" id="K9Z6Y0"/>
<feature type="domain" description="3'-5' exonuclease" evidence="1">
    <location>
        <begin position="1"/>
        <end position="186"/>
    </location>
</feature>
<accession>K9Z6Y0</accession>
<dbReference type="PANTHER" id="PTHR47649">
    <property type="entry name" value="RIBONUCLEASE D"/>
    <property type="match status" value="1"/>
</dbReference>
<dbReference type="Proteomes" id="UP000010480">
    <property type="component" value="Chromosome"/>
</dbReference>
<dbReference type="PANTHER" id="PTHR47649:SF1">
    <property type="entry name" value="RIBONUCLEASE D"/>
    <property type="match status" value="1"/>
</dbReference>
<name>K9Z6Y0_CYAAP</name>
<proteinExistence type="predicted"/>
<dbReference type="eggNOG" id="COG0349">
    <property type="taxonomic scope" value="Bacteria"/>
</dbReference>
<keyword evidence="3" id="KW-1185">Reference proteome</keyword>
<dbReference type="InterPro" id="IPR051086">
    <property type="entry name" value="RNase_D-like"/>
</dbReference>
<keyword evidence="2" id="KW-0540">Nuclease</keyword>
<dbReference type="GO" id="GO:0006139">
    <property type="term" value="P:nucleobase-containing compound metabolic process"/>
    <property type="evidence" value="ECO:0007669"/>
    <property type="project" value="InterPro"/>
</dbReference>
<dbReference type="InterPro" id="IPR002562">
    <property type="entry name" value="3'-5'_exonuclease_dom"/>
</dbReference>
<gene>
    <name evidence="2" type="ordered locus">Cyan10605_2234</name>
</gene>
<sequence>MVYLTEVEEIKEIILDLTDTDILWLDTEVADYQTSHPRLSLIQVLAYPQDTRGDPEGICYAARTYIIDVLEKPEIIEFFIDYIMVNENIKKVFHNANYDLRFFDKKRAKNIFCTYQFARKIPYYLLPVKRYNLKYLTEYLTDFKVDKQEQSGDWGIRPLSTNQLEYAKKDCVYLAQVYYKLTEISKQLEYDPQTENIENLLERYEEIEDIYLRLTSEIGFLKERIKQSMISQNIKENKCFKIQSTSKKTIKADLQELVKLIKEKQVNINFPITLTKAIQEKLGNNLKEIEIQSETSQYYSLKEKLPE</sequence>
<keyword evidence="2" id="KW-0378">Hydrolase</keyword>
<dbReference type="GO" id="GO:0008408">
    <property type="term" value="F:3'-5' exonuclease activity"/>
    <property type="evidence" value="ECO:0007669"/>
    <property type="project" value="InterPro"/>
</dbReference>
<evidence type="ECO:0000313" key="3">
    <source>
        <dbReference type="Proteomes" id="UP000010480"/>
    </source>
</evidence>
<dbReference type="HOGENOM" id="CLU_052332_0_0_3"/>
<evidence type="ECO:0000313" key="2">
    <source>
        <dbReference type="EMBL" id="AFZ54320.1"/>
    </source>
</evidence>
<protein>
    <submittedName>
        <fullName evidence="2">3'-5' exonuclease</fullName>
    </submittedName>
</protein>
<dbReference type="Pfam" id="PF01612">
    <property type="entry name" value="DNA_pol_A_exo1"/>
    <property type="match status" value="1"/>
</dbReference>
<reference evidence="3" key="1">
    <citation type="journal article" date="2013" name="Proc. Natl. Acad. Sci. U.S.A.">
        <title>Improving the coverage of the cyanobacterial phylum using diversity-driven genome sequencing.</title>
        <authorList>
            <person name="Shih P.M."/>
            <person name="Wu D."/>
            <person name="Latifi A."/>
            <person name="Axen S.D."/>
            <person name="Fewer D.P."/>
            <person name="Talla E."/>
            <person name="Calteau A."/>
            <person name="Cai F."/>
            <person name="Tandeau de Marsac N."/>
            <person name="Rippka R."/>
            <person name="Herdman M."/>
            <person name="Sivonen K."/>
            <person name="Coursin T."/>
            <person name="Laurent T."/>
            <person name="Goodwin L."/>
            <person name="Nolan M."/>
            <person name="Davenport K.W."/>
            <person name="Han C.S."/>
            <person name="Rubin E.M."/>
            <person name="Eisen J.A."/>
            <person name="Woyke T."/>
            <person name="Gugger M."/>
            <person name="Kerfeld C.A."/>
        </authorList>
    </citation>
    <scope>NUCLEOTIDE SEQUENCE [LARGE SCALE GENOMIC DNA]</scope>
    <source>
        <strain evidence="3">PCC 10605</strain>
    </source>
</reference>
<dbReference type="EMBL" id="CP003947">
    <property type="protein sequence ID" value="AFZ54320.1"/>
    <property type="molecule type" value="Genomic_DNA"/>
</dbReference>
<dbReference type="GO" id="GO:0003676">
    <property type="term" value="F:nucleic acid binding"/>
    <property type="evidence" value="ECO:0007669"/>
    <property type="project" value="InterPro"/>
</dbReference>
<dbReference type="SUPFAM" id="SSF53098">
    <property type="entry name" value="Ribonuclease H-like"/>
    <property type="match status" value="1"/>
</dbReference>
<organism evidence="2 3">
    <name type="scientific">Cyanobacterium aponinum (strain PCC 10605)</name>
    <dbReference type="NCBI Taxonomy" id="755178"/>
    <lineage>
        <taxon>Bacteria</taxon>
        <taxon>Bacillati</taxon>
        <taxon>Cyanobacteriota</taxon>
        <taxon>Cyanophyceae</taxon>
        <taxon>Oscillatoriophycideae</taxon>
        <taxon>Chroococcales</taxon>
        <taxon>Geminocystaceae</taxon>
        <taxon>Cyanobacterium</taxon>
    </lineage>
</organism>
<evidence type="ECO:0000259" key="1">
    <source>
        <dbReference type="SMART" id="SM00474"/>
    </source>
</evidence>
<keyword evidence="2" id="KW-0269">Exonuclease</keyword>
<dbReference type="InterPro" id="IPR012337">
    <property type="entry name" value="RNaseH-like_sf"/>
</dbReference>
<dbReference type="RefSeq" id="WP_015220045.1">
    <property type="nucleotide sequence ID" value="NC_019776.1"/>
</dbReference>
<dbReference type="InterPro" id="IPR036397">
    <property type="entry name" value="RNaseH_sf"/>
</dbReference>
<dbReference type="Gene3D" id="3.30.420.10">
    <property type="entry name" value="Ribonuclease H-like superfamily/Ribonuclease H"/>
    <property type="match status" value="1"/>
</dbReference>
<dbReference type="STRING" id="755178.Cyan10605_2234"/>
<dbReference type="SMART" id="SM00474">
    <property type="entry name" value="35EXOc"/>
    <property type="match status" value="1"/>
</dbReference>
<dbReference type="KEGG" id="can:Cyan10605_2234"/>
<dbReference type="OrthoDB" id="144122at2"/>